<dbReference type="InterPro" id="IPR005101">
    <property type="entry name" value="Cryptochr/Photolyase_FAD-bd"/>
</dbReference>
<dbReference type="InterPro" id="IPR018394">
    <property type="entry name" value="DNA_photolyase_1_CS_C"/>
</dbReference>
<dbReference type="InterPro" id="IPR006050">
    <property type="entry name" value="DNA_photolyase_N"/>
</dbReference>
<dbReference type="EMBL" id="SNTZ01000014">
    <property type="protein sequence ID" value="THV57259.1"/>
    <property type="molecule type" value="Genomic_DNA"/>
</dbReference>
<dbReference type="InterPro" id="IPR036134">
    <property type="entry name" value="Crypto/Photolyase_FAD-like_sf"/>
</dbReference>
<evidence type="ECO:0000256" key="6">
    <source>
        <dbReference type="PIRSR" id="PIRSR602081-2"/>
    </source>
</evidence>
<dbReference type="Pfam" id="PF00875">
    <property type="entry name" value="DNA_photolyase"/>
    <property type="match status" value="1"/>
</dbReference>
<feature type="site" description="Electron transfer via tryptophanyl radical" evidence="6">
    <location>
        <position position="369"/>
    </location>
</feature>
<dbReference type="GO" id="GO:0006139">
    <property type="term" value="P:nucleobase-containing compound metabolic process"/>
    <property type="evidence" value="ECO:0007669"/>
    <property type="project" value="UniProtKB-ARBA"/>
</dbReference>
<dbReference type="InterPro" id="IPR036155">
    <property type="entry name" value="Crypto/Photolyase_N_sf"/>
</dbReference>
<feature type="domain" description="Photolyase/cryptochrome alpha/beta" evidence="8">
    <location>
        <begin position="4"/>
        <end position="134"/>
    </location>
</feature>
<evidence type="ECO:0000313" key="10">
    <source>
        <dbReference type="Proteomes" id="UP000310406"/>
    </source>
</evidence>
<name>A0A4S8RQF6_9FLAO</name>
<evidence type="ECO:0000256" key="2">
    <source>
        <dbReference type="ARBA" id="ARBA00022630"/>
    </source>
</evidence>
<evidence type="ECO:0000256" key="5">
    <source>
        <dbReference type="PIRSR" id="PIRSR602081-1"/>
    </source>
</evidence>
<dbReference type="GO" id="GO:0071949">
    <property type="term" value="F:FAD binding"/>
    <property type="evidence" value="ECO:0007669"/>
    <property type="project" value="TreeGrafter"/>
</dbReference>
<evidence type="ECO:0000313" key="9">
    <source>
        <dbReference type="EMBL" id="THV57259.1"/>
    </source>
</evidence>
<dbReference type="Gene3D" id="1.10.579.10">
    <property type="entry name" value="DNA Cyclobutane Dipyrimidine Photolyase, subunit A, domain 3"/>
    <property type="match status" value="1"/>
</dbReference>
<sequence>MAKTVTIFWFRRDLRLEDNVGLYHALKSENPVLPIFIFDAEILDKLPKDDARVTFIYEQLQKIRETLRAKFQGNLALFHGNPVTIFKNLISSYAIETVYTNHDYEPYAKQRDSEIKSLVEEHGIKFNTYKDQVIFEKNEVIKNDGDPYVVYTPYMKRWKESFNPSKHLNMHDSYALLREGVFKDVDLPNLNLSDIGFSKSSIKVHDYNIAPEFIQQYEETRNFPALEKGTSKLGPHLRFGTVSIRRMVQKAISEKNEVFWNELIWREFFMQILWHYPHTVNKAFKPKYDRILWRNNENEFELWKSGNTGYAFVDAGMRELNTTGFMHNRVRMIVASFLCKHLLIDWRWGEAYFAEKLLDYELASNVGNWQWAAGSGVDAAPYFRIFNPMTQIEKFDKQKEYILKWVPELQELTYPEKMVDHKMARERCLKVYKEAVG</sequence>
<accession>A0A4S8RQF6</accession>
<dbReference type="PROSITE" id="PS51645">
    <property type="entry name" value="PHR_CRY_ALPHA_BETA"/>
    <property type="match status" value="1"/>
</dbReference>
<dbReference type="InterPro" id="IPR002081">
    <property type="entry name" value="Cryptochrome/DNA_photolyase_1"/>
</dbReference>
<dbReference type="Gene3D" id="1.25.40.80">
    <property type="match status" value="1"/>
</dbReference>
<reference evidence="9 10" key="1">
    <citation type="submission" date="2019-03" db="EMBL/GenBank/DDBJ databases">
        <title>Muricauda SCR12 sp.nov, a marine bacterium isolated from Pacific Ocean:the Okinawa trough.</title>
        <authorList>
            <person name="Liu L."/>
        </authorList>
    </citation>
    <scope>NUCLEOTIDE SEQUENCE [LARGE SCALE GENOMIC DNA]</scope>
    <source>
        <strain evidence="9 10">SCR12</strain>
    </source>
</reference>
<dbReference type="GO" id="GO:0003677">
    <property type="term" value="F:DNA binding"/>
    <property type="evidence" value="ECO:0007669"/>
    <property type="project" value="TreeGrafter"/>
</dbReference>
<dbReference type="Gene3D" id="3.40.50.620">
    <property type="entry name" value="HUPs"/>
    <property type="match status" value="1"/>
</dbReference>
<evidence type="ECO:0000259" key="8">
    <source>
        <dbReference type="PROSITE" id="PS51645"/>
    </source>
</evidence>
<gene>
    <name evidence="9" type="ORF">EZV76_15415</name>
</gene>
<feature type="binding site" evidence="5">
    <location>
        <position position="259"/>
    </location>
    <ligand>
        <name>FAD</name>
        <dbReference type="ChEBI" id="CHEBI:57692"/>
    </ligand>
</feature>
<dbReference type="SUPFAM" id="SSF52425">
    <property type="entry name" value="Cryptochrome/photolyase, N-terminal domain"/>
    <property type="match status" value="1"/>
</dbReference>
<protein>
    <submittedName>
        <fullName evidence="9">Deoxyribodipyrimidine photo-lyase</fullName>
    </submittedName>
</protein>
<feature type="binding site" evidence="5">
    <location>
        <position position="217"/>
    </location>
    <ligand>
        <name>FAD</name>
        <dbReference type="ChEBI" id="CHEBI:57692"/>
    </ligand>
</feature>
<proteinExistence type="inferred from homology"/>
<dbReference type="PANTHER" id="PTHR11455:SF9">
    <property type="entry name" value="CRYPTOCHROME CIRCADIAN CLOCK 5 ISOFORM X1"/>
    <property type="match status" value="1"/>
</dbReference>
<keyword evidence="2 5" id="KW-0285">Flavoprotein</keyword>
<comment type="cofactor">
    <cofactor evidence="5">
        <name>FAD</name>
        <dbReference type="ChEBI" id="CHEBI:57692"/>
    </cofactor>
    <text evidence="5">Binds 1 FAD per subunit.</text>
</comment>
<comment type="similarity">
    <text evidence="7">Belongs to the DNA photolyase family.</text>
</comment>
<evidence type="ECO:0000256" key="7">
    <source>
        <dbReference type="RuleBase" id="RU004182"/>
    </source>
</evidence>
<dbReference type="AlphaFoldDB" id="A0A4S8RQF6"/>
<dbReference type="PRINTS" id="PR00147">
    <property type="entry name" value="DNAPHOTLYASE"/>
</dbReference>
<keyword evidence="3 5" id="KW-0274">FAD</keyword>
<dbReference type="SUPFAM" id="SSF48173">
    <property type="entry name" value="Cryptochrome/photolyase FAD-binding domain"/>
    <property type="match status" value="1"/>
</dbReference>
<dbReference type="Pfam" id="PF03441">
    <property type="entry name" value="FAD_binding_7"/>
    <property type="match status" value="1"/>
</dbReference>
<feature type="binding site" evidence="5">
    <location>
        <begin position="262"/>
        <end position="269"/>
    </location>
    <ligand>
        <name>FAD</name>
        <dbReference type="ChEBI" id="CHEBI:57692"/>
    </ligand>
</feature>
<keyword evidence="9" id="KW-0456">Lyase</keyword>
<dbReference type="GO" id="GO:0006950">
    <property type="term" value="P:response to stress"/>
    <property type="evidence" value="ECO:0007669"/>
    <property type="project" value="UniProtKB-ARBA"/>
</dbReference>
<dbReference type="GO" id="GO:0003904">
    <property type="term" value="F:deoxyribodipyrimidine photo-lyase activity"/>
    <property type="evidence" value="ECO:0007669"/>
    <property type="project" value="TreeGrafter"/>
</dbReference>
<keyword evidence="10" id="KW-1185">Reference proteome</keyword>
<evidence type="ECO:0000256" key="3">
    <source>
        <dbReference type="ARBA" id="ARBA00022827"/>
    </source>
</evidence>
<dbReference type="PANTHER" id="PTHR11455">
    <property type="entry name" value="CRYPTOCHROME"/>
    <property type="match status" value="1"/>
</dbReference>
<feature type="site" description="Electron transfer via tryptophanyl radical" evidence="6">
    <location>
        <position position="293"/>
    </location>
</feature>
<dbReference type="GO" id="GO:0009416">
    <property type="term" value="P:response to light stimulus"/>
    <property type="evidence" value="ECO:0007669"/>
    <property type="project" value="TreeGrafter"/>
</dbReference>
<organism evidence="9 10">
    <name type="scientific">Flagellimonas alvinocaridis</name>
    <dbReference type="NCBI Taxonomy" id="2530200"/>
    <lineage>
        <taxon>Bacteria</taxon>
        <taxon>Pseudomonadati</taxon>
        <taxon>Bacteroidota</taxon>
        <taxon>Flavobacteriia</taxon>
        <taxon>Flavobacteriales</taxon>
        <taxon>Flavobacteriaceae</taxon>
        <taxon>Flagellimonas</taxon>
    </lineage>
</organism>
<comment type="cofactor">
    <cofactor evidence="1">
        <name>(6R)-5,10-methylene-5,6,7,8-tetrahydrofolate</name>
        <dbReference type="ChEBI" id="CHEBI:15636"/>
    </cofactor>
</comment>
<dbReference type="RefSeq" id="WP_136567458.1">
    <property type="nucleotide sequence ID" value="NZ_SNTZ01000014.1"/>
</dbReference>
<evidence type="ECO:0000256" key="1">
    <source>
        <dbReference type="ARBA" id="ARBA00001932"/>
    </source>
</evidence>
<feature type="site" description="Electron transfer via tryptophanyl radical" evidence="6">
    <location>
        <position position="346"/>
    </location>
</feature>
<comment type="caution">
    <text evidence="9">The sequence shown here is derived from an EMBL/GenBank/DDBJ whole genome shotgun (WGS) entry which is preliminary data.</text>
</comment>
<dbReference type="OrthoDB" id="9772484at2"/>
<evidence type="ECO:0000256" key="4">
    <source>
        <dbReference type="ARBA" id="ARBA00022991"/>
    </source>
</evidence>
<keyword evidence="4 7" id="KW-0157">Chromophore</keyword>
<dbReference type="InterPro" id="IPR014729">
    <property type="entry name" value="Rossmann-like_a/b/a_fold"/>
</dbReference>
<dbReference type="PROSITE" id="PS00691">
    <property type="entry name" value="DNA_PHOTOLYASES_1_2"/>
    <property type="match status" value="1"/>
</dbReference>
<dbReference type="Proteomes" id="UP000310406">
    <property type="component" value="Unassembled WGS sequence"/>
</dbReference>